<dbReference type="Proteomes" id="UP001172630">
    <property type="component" value="Unassembled WGS sequence"/>
</dbReference>
<feature type="chain" id="PRO_5045526735" description="DUF2946 domain-containing protein" evidence="1">
    <location>
        <begin position="19"/>
        <end position="123"/>
    </location>
</feature>
<keyword evidence="1" id="KW-0732">Signal</keyword>
<evidence type="ECO:0000313" key="2">
    <source>
        <dbReference type="EMBL" id="MDL2410186.1"/>
    </source>
</evidence>
<evidence type="ECO:0000313" key="3">
    <source>
        <dbReference type="Proteomes" id="UP001172630"/>
    </source>
</evidence>
<dbReference type="EMBL" id="JARFYN010000071">
    <property type="protein sequence ID" value="MDL2410186.1"/>
    <property type="molecule type" value="Genomic_DNA"/>
</dbReference>
<dbReference type="RefSeq" id="WP_285883999.1">
    <property type="nucleotide sequence ID" value="NZ_JARFYN010000071.1"/>
</dbReference>
<name>A0ABT7KP21_9HYPH</name>
<reference evidence="2" key="1">
    <citation type="submission" date="2023-06" db="EMBL/GenBank/DDBJ databases">
        <title>Phylogenetic Diversity of Rhizobium strains.</title>
        <authorList>
            <person name="Moura F.T."/>
            <person name="Helene L.C.F."/>
            <person name="Hungria M."/>
        </authorList>
    </citation>
    <scope>NUCLEOTIDE SEQUENCE</scope>
    <source>
        <strain evidence="2">CCGE524</strain>
    </source>
</reference>
<gene>
    <name evidence="2" type="ORF">PY650_32160</name>
</gene>
<accession>A0ABT7KP21</accession>
<organism evidence="2 3">
    <name type="scientific">Rhizobium calliandrae</name>
    <dbReference type="NCBI Taxonomy" id="1312182"/>
    <lineage>
        <taxon>Bacteria</taxon>
        <taxon>Pseudomonadati</taxon>
        <taxon>Pseudomonadota</taxon>
        <taxon>Alphaproteobacteria</taxon>
        <taxon>Hyphomicrobiales</taxon>
        <taxon>Rhizobiaceae</taxon>
        <taxon>Rhizobium/Agrobacterium group</taxon>
        <taxon>Rhizobium</taxon>
    </lineage>
</organism>
<evidence type="ECO:0000256" key="1">
    <source>
        <dbReference type="SAM" id="SignalP"/>
    </source>
</evidence>
<sequence length="123" mass="13103">MVRIICALALTFVGFAHQPPVSNAVELTSIELAQYQLPGGTQPVLCVTDKGPDGKEHGNIHVSGCEACRIAAAILLPAPPTENCERLVLANQDVLAHRAEAFHRQLYPPNTGPRAPPLPEIPA</sequence>
<protein>
    <recommendedName>
        <fullName evidence="4">DUF2946 domain-containing protein</fullName>
    </recommendedName>
</protein>
<evidence type="ECO:0008006" key="4">
    <source>
        <dbReference type="Google" id="ProtNLM"/>
    </source>
</evidence>
<feature type="signal peptide" evidence="1">
    <location>
        <begin position="1"/>
        <end position="18"/>
    </location>
</feature>
<proteinExistence type="predicted"/>
<keyword evidence="3" id="KW-1185">Reference proteome</keyword>
<comment type="caution">
    <text evidence="2">The sequence shown here is derived from an EMBL/GenBank/DDBJ whole genome shotgun (WGS) entry which is preliminary data.</text>
</comment>